<dbReference type="GO" id="GO:0016787">
    <property type="term" value="F:hydrolase activity"/>
    <property type="evidence" value="ECO:0007669"/>
    <property type="project" value="UniProtKB-KW"/>
</dbReference>
<protein>
    <recommendedName>
        <fullName evidence="5">Helicase C-terminal domain-containing protein</fullName>
    </recommendedName>
</protein>
<gene>
    <name evidence="6" type="ORF">C4B24_04895</name>
</gene>
<dbReference type="PANTHER" id="PTHR12131:SF1">
    <property type="entry name" value="ATP-DEPENDENT RNA HELICASE SUPV3L1, MITOCHONDRIAL-RELATED"/>
    <property type="match status" value="1"/>
</dbReference>
<dbReference type="PANTHER" id="PTHR12131">
    <property type="entry name" value="ATP-DEPENDENT RNA AND DNA HELICASE"/>
    <property type="match status" value="1"/>
</dbReference>
<dbReference type="OrthoDB" id="9815222at2"/>
<evidence type="ECO:0000256" key="1">
    <source>
        <dbReference type="ARBA" id="ARBA00022741"/>
    </source>
</evidence>
<dbReference type="AlphaFoldDB" id="A0A4R0XPP2"/>
<feature type="domain" description="Helicase C-terminal" evidence="5">
    <location>
        <begin position="154"/>
        <end position="323"/>
    </location>
</feature>
<keyword evidence="4" id="KW-0067">ATP-binding</keyword>
<organism evidence="6 7">
    <name type="scientific">Mycoplasma marinum</name>
    <dbReference type="NCBI Taxonomy" id="1937190"/>
    <lineage>
        <taxon>Bacteria</taxon>
        <taxon>Bacillati</taxon>
        <taxon>Mycoplasmatota</taxon>
        <taxon>Mollicutes</taxon>
        <taxon>Mycoplasmataceae</taxon>
        <taxon>Mycoplasma</taxon>
    </lineage>
</organism>
<dbReference type="GO" id="GO:0005524">
    <property type="term" value="F:ATP binding"/>
    <property type="evidence" value="ECO:0007669"/>
    <property type="project" value="UniProtKB-KW"/>
</dbReference>
<name>A0A4R0XPP2_9MOLU</name>
<keyword evidence="1" id="KW-0547">Nucleotide-binding</keyword>
<dbReference type="Proteomes" id="UP000294192">
    <property type="component" value="Unassembled WGS sequence"/>
</dbReference>
<dbReference type="InterPro" id="IPR001650">
    <property type="entry name" value="Helicase_C-like"/>
</dbReference>
<dbReference type="EMBL" id="PSZO01000078">
    <property type="protein sequence ID" value="TCG10290.1"/>
    <property type="molecule type" value="Genomic_DNA"/>
</dbReference>
<accession>A0A4R0XPP2</accession>
<feature type="non-terminal residue" evidence="6">
    <location>
        <position position="1"/>
    </location>
</feature>
<dbReference type="SUPFAM" id="SSF52540">
    <property type="entry name" value="P-loop containing nucleoside triphosphate hydrolases"/>
    <property type="match status" value="1"/>
</dbReference>
<evidence type="ECO:0000256" key="3">
    <source>
        <dbReference type="ARBA" id="ARBA00022806"/>
    </source>
</evidence>
<dbReference type="RefSeq" id="WP_131599638.1">
    <property type="nucleotide sequence ID" value="NZ_PSZO01000078.1"/>
</dbReference>
<keyword evidence="7" id="KW-1185">Reference proteome</keyword>
<keyword evidence="2" id="KW-0378">Hydrolase</keyword>
<dbReference type="PROSITE" id="PS51194">
    <property type="entry name" value="HELICASE_CTER"/>
    <property type="match status" value="1"/>
</dbReference>
<keyword evidence="3" id="KW-0347">Helicase</keyword>
<evidence type="ECO:0000259" key="5">
    <source>
        <dbReference type="PROSITE" id="PS51194"/>
    </source>
</evidence>
<evidence type="ECO:0000313" key="6">
    <source>
        <dbReference type="EMBL" id="TCG10290.1"/>
    </source>
</evidence>
<dbReference type="InterPro" id="IPR027417">
    <property type="entry name" value="P-loop_NTPase"/>
</dbReference>
<evidence type="ECO:0000256" key="4">
    <source>
        <dbReference type="ARBA" id="ARBA00022840"/>
    </source>
</evidence>
<sequence length="397" mass="45664">EADIYVLTPEKSIKLFKDKREFELVVFDEFYESFSGDRISKFKEAYLLSLKQSKKVITIVPHNTSLEFEGDSSQSIEFVTNVSVTTRRYNYYIKSGGKTTKYINSELFSRKSQLGFPVRKYEYEFTLVHALNKTAKKIKEYEHKGAKYNVLVLTTKNKMYKIASELEGVDFDTRNCFLIQKAIKYIKEVSPNIFLEKMLKRGMGYHNGSMDKYLRLLIEKAFEKGELRILFANSTLTKGVNISPNAMFIDSFSGVTGKKTDKDKAIEKIEDKNAVGRTGRSNTKNNLIGNIHVFSTSKTSEKIKRITSINSKEKITLKEEKVIPPKTIVTFRDLYQSIVANYKIGEYYKIASVATKETFELLNKFIQLRNDNHASALVENMLEVFNLKINPKSKKAI</sequence>
<dbReference type="Gene3D" id="3.40.50.300">
    <property type="entry name" value="P-loop containing nucleotide triphosphate hydrolases"/>
    <property type="match status" value="1"/>
</dbReference>
<dbReference type="GO" id="GO:0004386">
    <property type="term" value="F:helicase activity"/>
    <property type="evidence" value="ECO:0007669"/>
    <property type="project" value="UniProtKB-KW"/>
</dbReference>
<dbReference type="InterPro" id="IPR050699">
    <property type="entry name" value="RNA-DNA_Helicase"/>
</dbReference>
<proteinExistence type="predicted"/>
<reference evidence="6 7" key="1">
    <citation type="submission" date="2018-02" db="EMBL/GenBank/DDBJ databases">
        <title>Mycoplasma marinum and Mycoplasma todarodis sp. nov., moderately halophilic and psychrotolerant mycoplasmas isolated from cephalopods.</title>
        <authorList>
            <person name="Viver T."/>
        </authorList>
    </citation>
    <scope>NUCLEOTIDE SEQUENCE [LARGE SCALE GENOMIC DNA]</scope>
    <source>
        <strain evidence="6 7">PE</strain>
    </source>
</reference>
<evidence type="ECO:0000256" key="2">
    <source>
        <dbReference type="ARBA" id="ARBA00022801"/>
    </source>
</evidence>
<comment type="caution">
    <text evidence="6">The sequence shown here is derived from an EMBL/GenBank/DDBJ whole genome shotgun (WGS) entry which is preliminary data.</text>
</comment>
<feature type="non-terminal residue" evidence="6">
    <location>
        <position position="397"/>
    </location>
</feature>
<dbReference type="SMART" id="SM00490">
    <property type="entry name" value="HELICc"/>
    <property type="match status" value="1"/>
</dbReference>
<evidence type="ECO:0000313" key="7">
    <source>
        <dbReference type="Proteomes" id="UP000294192"/>
    </source>
</evidence>